<evidence type="ECO:0000313" key="2">
    <source>
        <dbReference type="EMBL" id="KAG5639122.1"/>
    </source>
</evidence>
<proteinExistence type="predicted"/>
<dbReference type="Proteomes" id="UP000717328">
    <property type="component" value="Unassembled WGS sequence"/>
</dbReference>
<comment type="caution">
    <text evidence="2">The sequence shown here is derived from an EMBL/GenBank/DDBJ whole genome shotgun (WGS) entry which is preliminary data.</text>
</comment>
<dbReference type="PANTHER" id="PTHR34818">
    <property type="entry name" value="PROTEIN BLI-3"/>
    <property type="match status" value="1"/>
</dbReference>
<dbReference type="InterPro" id="IPR012349">
    <property type="entry name" value="Split_barrel_FMN-bd"/>
</dbReference>
<sequence>MSASKLDPYTANAENNEHNLQERLSAFSETQVTLVFLANNASHKFEEIENDAHVNVNFLNNETTAWASFSGRANISQDKALIKKHWSSHVTAYFGDLKDGTHRGDETDPRISVIEVVPDEIRYWFPTKGVISRAIEAGVGAMTGRASAPGEIRTINQAEANLYVPALRARVVFMDHQAEGPQDKIAADLPSSQFDQDVGGHNALGYTLRITPVYRLSPEILSYIFVIGQALDLEDFADDWERGALLDKYSDSTSPTQPFEVLVTHVCSHFRKVAIGTQVLWSSVTLGATLHKIETYLARSYSCRLSVRVELDNTTPTSTHSKVDLVVPHCHRYQDLVIDTVCGANTLPILRRFCRATTPVLRQLSIGFHEVEDPTIADRDGGVFQGNAPKLSFVRLRGLALHFFRPPLNNVATLHLDQTIPLPMLYTTFRDMVTAPSILRNLSIYGDIIYGVDNDLAWPTNNPIHLPYLRCLRICGIGGSIYSGLLLGITAPALESLVLKDLKEHDLERFWASPIHAFRFPLLRSLTFLDCVSRDVYIKIFHSFPAVSVFTATHQIMADRVLLLLSEPLATDGVIPWPQLHTLSLCVNLSISEPLLFEVVKQRKAVGYPLTKLRLGRRQPLSVLSRYTDLAKEVILETFVEFDGWPNNNPAFNSDPDDILFV</sequence>
<dbReference type="PANTHER" id="PTHR34818:SF1">
    <property type="entry name" value="PROTEIN BLI-3"/>
    <property type="match status" value="1"/>
</dbReference>
<dbReference type="InterPro" id="IPR052917">
    <property type="entry name" value="Stress-Dev_Protein"/>
</dbReference>
<organism evidence="2 3">
    <name type="scientific">Sphagnurus paluster</name>
    <dbReference type="NCBI Taxonomy" id="117069"/>
    <lineage>
        <taxon>Eukaryota</taxon>
        <taxon>Fungi</taxon>
        <taxon>Dikarya</taxon>
        <taxon>Basidiomycota</taxon>
        <taxon>Agaricomycotina</taxon>
        <taxon>Agaricomycetes</taxon>
        <taxon>Agaricomycetidae</taxon>
        <taxon>Agaricales</taxon>
        <taxon>Tricholomatineae</taxon>
        <taxon>Lyophyllaceae</taxon>
        <taxon>Sphagnurus</taxon>
    </lineage>
</organism>
<reference evidence="2" key="2">
    <citation type="submission" date="2021-10" db="EMBL/GenBank/DDBJ databases">
        <title>Phylogenomics reveals ancestral predisposition of the termite-cultivated fungus Termitomyces towards a domesticated lifestyle.</title>
        <authorList>
            <person name="Auxier B."/>
            <person name="Grum-Grzhimaylo A."/>
            <person name="Cardenas M.E."/>
            <person name="Lodge J.D."/>
            <person name="Laessoe T."/>
            <person name="Pedersen O."/>
            <person name="Smith M.E."/>
            <person name="Kuyper T.W."/>
            <person name="Franco-Molano E.A."/>
            <person name="Baroni T.J."/>
            <person name="Aanen D.K."/>
        </authorList>
    </citation>
    <scope>NUCLEOTIDE SEQUENCE</scope>
    <source>
        <strain evidence="2">D49</strain>
    </source>
</reference>
<dbReference type="AlphaFoldDB" id="A0A9P7FUZ7"/>
<accession>A0A9P7FUZ7</accession>
<reference evidence="2" key="1">
    <citation type="submission" date="2021-02" db="EMBL/GenBank/DDBJ databases">
        <authorList>
            <person name="Nieuwenhuis M."/>
            <person name="Van De Peppel L.J.J."/>
        </authorList>
    </citation>
    <scope>NUCLEOTIDE SEQUENCE</scope>
    <source>
        <strain evidence="2">D49</strain>
    </source>
</reference>
<protein>
    <recommendedName>
        <fullName evidence="1">General stress protein FMN-binding split barrel domain-containing protein</fullName>
    </recommendedName>
</protein>
<feature type="domain" description="General stress protein FMN-binding split barrel" evidence="1">
    <location>
        <begin position="29"/>
        <end position="145"/>
    </location>
</feature>
<dbReference type="EMBL" id="JABCKI010005731">
    <property type="protein sequence ID" value="KAG5639122.1"/>
    <property type="molecule type" value="Genomic_DNA"/>
</dbReference>
<evidence type="ECO:0000313" key="3">
    <source>
        <dbReference type="Proteomes" id="UP000717328"/>
    </source>
</evidence>
<gene>
    <name evidence="2" type="ORF">H0H81_006711</name>
</gene>
<dbReference type="Pfam" id="PF16242">
    <property type="entry name" value="Pyrid_ox_like"/>
    <property type="match status" value="1"/>
</dbReference>
<keyword evidence="3" id="KW-1185">Reference proteome</keyword>
<name>A0A9P7FUZ7_9AGAR</name>
<evidence type="ECO:0000259" key="1">
    <source>
        <dbReference type="Pfam" id="PF16242"/>
    </source>
</evidence>
<dbReference type="SUPFAM" id="SSF50475">
    <property type="entry name" value="FMN-binding split barrel"/>
    <property type="match status" value="1"/>
</dbReference>
<dbReference type="InterPro" id="IPR038725">
    <property type="entry name" value="YdaG_split_barrel_FMN-bd"/>
</dbReference>
<dbReference type="OrthoDB" id="3244423at2759"/>
<dbReference type="Gene3D" id="2.30.110.10">
    <property type="entry name" value="Electron Transport, Fmn-binding Protein, Chain A"/>
    <property type="match status" value="1"/>
</dbReference>